<sequence length="78" mass="8424">MLYSDSKVIPKVGDIPPLRGGGKLSSDMTLQSGAFERYIPFKGAIAGKGLGTTGLEAIRTQTLSFTEYWELELSGVRD</sequence>
<dbReference type="EMBL" id="JYDI01000414">
    <property type="protein sequence ID" value="KRY45080.1"/>
    <property type="molecule type" value="Genomic_DNA"/>
</dbReference>
<dbReference type="Proteomes" id="UP000054653">
    <property type="component" value="Unassembled WGS sequence"/>
</dbReference>
<accession>A0A0V1C7N0</accession>
<keyword evidence="2" id="KW-1185">Reference proteome</keyword>
<reference evidence="1 2" key="1">
    <citation type="submission" date="2015-01" db="EMBL/GenBank/DDBJ databases">
        <title>Evolution of Trichinella species and genotypes.</title>
        <authorList>
            <person name="Korhonen P.K."/>
            <person name="Edoardo P."/>
            <person name="Giuseppe L.R."/>
            <person name="Gasser R.B."/>
        </authorList>
    </citation>
    <scope>NUCLEOTIDE SEQUENCE [LARGE SCALE GENOMIC DNA]</scope>
    <source>
        <strain evidence="1">ISS120</strain>
    </source>
</reference>
<gene>
    <name evidence="1" type="ORF">T03_2183</name>
</gene>
<proteinExistence type="predicted"/>
<name>A0A0V1C7N0_TRIBR</name>
<dbReference type="AlphaFoldDB" id="A0A0V1C7N0"/>
<evidence type="ECO:0000313" key="2">
    <source>
        <dbReference type="Proteomes" id="UP000054653"/>
    </source>
</evidence>
<evidence type="ECO:0000313" key="1">
    <source>
        <dbReference type="EMBL" id="KRY45080.1"/>
    </source>
</evidence>
<comment type="caution">
    <text evidence="1">The sequence shown here is derived from an EMBL/GenBank/DDBJ whole genome shotgun (WGS) entry which is preliminary data.</text>
</comment>
<organism evidence="1 2">
    <name type="scientific">Trichinella britovi</name>
    <name type="common">Parasitic roundworm</name>
    <dbReference type="NCBI Taxonomy" id="45882"/>
    <lineage>
        <taxon>Eukaryota</taxon>
        <taxon>Metazoa</taxon>
        <taxon>Ecdysozoa</taxon>
        <taxon>Nematoda</taxon>
        <taxon>Enoplea</taxon>
        <taxon>Dorylaimia</taxon>
        <taxon>Trichinellida</taxon>
        <taxon>Trichinellidae</taxon>
        <taxon>Trichinella</taxon>
    </lineage>
</organism>
<protein>
    <submittedName>
        <fullName evidence="1">Uncharacterized protein</fullName>
    </submittedName>
</protein>